<evidence type="ECO:0000256" key="1">
    <source>
        <dbReference type="ARBA" id="ARBA00022553"/>
    </source>
</evidence>
<evidence type="ECO:0000256" key="3">
    <source>
        <dbReference type="ARBA" id="ARBA00023125"/>
    </source>
</evidence>
<evidence type="ECO:0000259" key="6">
    <source>
        <dbReference type="PROSITE" id="PS50043"/>
    </source>
</evidence>
<dbReference type="InterPro" id="IPR058245">
    <property type="entry name" value="NreC/VraR/RcsB-like_REC"/>
</dbReference>
<dbReference type="InterPro" id="IPR011006">
    <property type="entry name" value="CheY-like_superfamily"/>
</dbReference>
<proteinExistence type="predicted"/>
<dbReference type="SUPFAM" id="SSF46894">
    <property type="entry name" value="C-terminal effector domain of the bipartite response regulators"/>
    <property type="match status" value="1"/>
</dbReference>
<dbReference type="GO" id="GO:0006355">
    <property type="term" value="P:regulation of DNA-templated transcription"/>
    <property type="evidence" value="ECO:0007669"/>
    <property type="project" value="InterPro"/>
</dbReference>
<dbReference type="InterPro" id="IPR039420">
    <property type="entry name" value="WalR-like"/>
</dbReference>
<dbReference type="InterPro" id="IPR000792">
    <property type="entry name" value="Tscrpt_reg_LuxR_C"/>
</dbReference>
<dbReference type="CDD" id="cd17535">
    <property type="entry name" value="REC_NarL-like"/>
    <property type="match status" value="1"/>
</dbReference>
<keyword evidence="9" id="KW-1185">Reference proteome</keyword>
<dbReference type="GO" id="GO:0003677">
    <property type="term" value="F:DNA binding"/>
    <property type="evidence" value="ECO:0007669"/>
    <property type="project" value="UniProtKB-KW"/>
</dbReference>
<evidence type="ECO:0000313" key="8">
    <source>
        <dbReference type="EMBL" id="MBI8989128.1"/>
    </source>
</evidence>
<name>A0A934HY75_9CORY</name>
<organism evidence="8 9">
    <name type="scientific">Corynebacterium meridianum</name>
    <dbReference type="NCBI Taxonomy" id="2765363"/>
    <lineage>
        <taxon>Bacteria</taxon>
        <taxon>Bacillati</taxon>
        <taxon>Actinomycetota</taxon>
        <taxon>Actinomycetes</taxon>
        <taxon>Mycobacteriales</taxon>
        <taxon>Corynebacteriaceae</taxon>
        <taxon>Corynebacterium</taxon>
    </lineage>
</organism>
<feature type="modified residue" description="4-aspartylphosphate" evidence="5">
    <location>
        <position position="52"/>
    </location>
</feature>
<dbReference type="AlphaFoldDB" id="A0A934HY75"/>
<dbReference type="SUPFAM" id="SSF52172">
    <property type="entry name" value="CheY-like"/>
    <property type="match status" value="1"/>
</dbReference>
<gene>
    <name evidence="8" type="ORF">JDV75_05060</name>
</gene>
<keyword evidence="3" id="KW-0238">DNA-binding</keyword>
<feature type="domain" description="Response regulatory" evidence="7">
    <location>
        <begin position="3"/>
        <end position="117"/>
    </location>
</feature>
<reference evidence="8" key="1">
    <citation type="submission" date="2020-12" db="EMBL/GenBank/DDBJ databases">
        <title>Genome public.</title>
        <authorList>
            <person name="Sun Q."/>
        </authorList>
    </citation>
    <scope>NUCLEOTIDE SEQUENCE</scope>
    <source>
        <strain evidence="8">CCM 8863</strain>
    </source>
</reference>
<dbReference type="SMART" id="SM00448">
    <property type="entry name" value="REC"/>
    <property type="match status" value="1"/>
</dbReference>
<keyword evidence="1 5" id="KW-0597">Phosphoprotein</keyword>
<dbReference type="CDD" id="cd06170">
    <property type="entry name" value="LuxR_C_like"/>
    <property type="match status" value="1"/>
</dbReference>
<evidence type="ECO:0000256" key="5">
    <source>
        <dbReference type="PROSITE-ProRule" id="PRU00169"/>
    </source>
</evidence>
<evidence type="ECO:0000313" key="9">
    <source>
        <dbReference type="Proteomes" id="UP000645966"/>
    </source>
</evidence>
<dbReference type="Gene3D" id="3.40.50.2300">
    <property type="match status" value="1"/>
</dbReference>
<dbReference type="PROSITE" id="PS50043">
    <property type="entry name" value="HTH_LUXR_2"/>
    <property type="match status" value="1"/>
</dbReference>
<feature type="domain" description="HTH luxR-type" evidence="6">
    <location>
        <begin position="153"/>
        <end position="218"/>
    </location>
</feature>
<dbReference type="Proteomes" id="UP000645966">
    <property type="component" value="Unassembled WGS sequence"/>
</dbReference>
<evidence type="ECO:0000256" key="4">
    <source>
        <dbReference type="ARBA" id="ARBA00023163"/>
    </source>
</evidence>
<dbReference type="PROSITE" id="PS50110">
    <property type="entry name" value="RESPONSE_REGULATORY"/>
    <property type="match status" value="1"/>
</dbReference>
<dbReference type="InterPro" id="IPR016032">
    <property type="entry name" value="Sig_transdc_resp-reg_C-effctor"/>
</dbReference>
<dbReference type="RefSeq" id="WP_198738143.1">
    <property type="nucleotide sequence ID" value="NZ_JAEIOS010000011.1"/>
</dbReference>
<dbReference type="GO" id="GO:0000160">
    <property type="term" value="P:phosphorelay signal transduction system"/>
    <property type="evidence" value="ECO:0007669"/>
    <property type="project" value="InterPro"/>
</dbReference>
<dbReference type="EMBL" id="JAEIOS010000011">
    <property type="protein sequence ID" value="MBI8989128.1"/>
    <property type="molecule type" value="Genomic_DNA"/>
</dbReference>
<keyword evidence="4" id="KW-0804">Transcription</keyword>
<dbReference type="PANTHER" id="PTHR43214">
    <property type="entry name" value="TWO-COMPONENT RESPONSE REGULATOR"/>
    <property type="match status" value="1"/>
</dbReference>
<dbReference type="SMART" id="SM00421">
    <property type="entry name" value="HTH_LUXR"/>
    <property type="match status" value="1"/>
</dbReference>
<comment type="caution">
    <text evidence="8">The sequence shown here is derived from an EMBL/GenBank/DDBJ whole genome shotgun (WGS) entry which is preliminary data.</text>
</comment>
<protein>
    <submittedName>
        <fullName evidence="8">Response regulator transcription factor</fullName>
    </submittedName>
</protein>
<evidence type="ECO:0000256" key="2">
    <source>
        <dbReference type="ARBA" id="ARBA00023015"/>
    </source>
</evidence>
<dbReference type="PANTHER" id="PTHR43214:SF24">
    <property type="entry name" value="TRANSCRIPTIONAL REGULATORY PROTEIN NARL-RELATED"/>
    <property type="match status" value="1"/>
</dbReference>
<dbReference type="InterPro" id="IPR001789">
    <property type="entry name" value="Sig_transdc_resp-reg_receiver"/>
</dbReference>
<dbReference type="PRINTS" id="PR00038">
    <property type="entry name" value="HTHLUXR"/>
</dbReference>
<accession>A0A934HY75</accession>
<sequence>MIRVGIVDDQPLVRAGFAMLIGSQDDMEVVWQAGDGDEIPDGESGADIILMDVQMARTGGIPATRRVLADDHGVRVIMLTTFDDERFVSGAIAAGASGFLLKDAQPEELLDAVHTVHSGAAVLAPSVTADLLERLRAPGQTGADAAEGQIPGPVPLMDPLTPRETEILRLIALGYNNDEIAAREFVSMATVKTHIRHILAKTGSRDRVHAVLHAYRTGLVSRAELLAHPGD</sequence>
<evidence type="ECO:0000259" key="7">
    <source>
        <dbReference type="PROSITE" id="PS50110"/>
    </source>
</evidence>
<keyword evidence="2" id="KW-0805">Transcription regulation</keyword>
<dbReference type="Pfam" id="PF00072">
    <property type="entry name" value="Response_reg"/>
    <property type="match status" value="1"/>
</dbReference>
<dbReference type="Pfam" id="PF00196">
    <property type="entry name" value="GerE"/>
    <property type="match status" value="1"/>
</dbReference>